<dbReference type="InterPro" id="IPR004161">
    <property type="entry name" value="EFTu-like_2"/>
</dbReference>
<evidence type="ECO:0000256" key="5">
    <source>
        <dbReference type="ARBA" id="ARBA00022768"/>
    </source>
</evidence>
<keyword evidence="4 9" id="KW-0547">Nucleotide-binding</keyword>
<dbReference type="Gene3D" id="3.40.50.300">
    <property type="entry name" value="P-loop containing nucleotide triphosphate hydrolases"/>
    <property type="match status" value="1"/>
</dbReference>
<dbReference type="NCBIfam" id="TIGR00483">
    <property type="entry name" value="EF-1_alpha"/>
    <property type="match status" value="1"/>
</dbReference>
<dbReference type="EMBL" id="MWMI01000001">
    <property type="protein sequence ID" value="RIB35530.1"/>
    <property type="molecule type" value="Genomic_DNA"/>
</dbReference>
<dbReference type="GO" id="GO:0000287">
    <property type="term" value="F:magnesium ion binding"/>
    <property type="evidence" value="ECO:0007669"/>
    <property type="project" value="UniProtKB-UniRule"/>
</dbReference>
<dbReference type="EC" id="3.6.5.3" evidence="9"/>
<keyword evidence="5 9" id="KW-0251">Elongation factor</keyword>
<dbReference type="InterPro" id="IPR050100">
    <property type="entry name" value="TRAFAC_GTPase_members"/>
</dbReference>
<dbReference type="Pfam" id="PF03144">
    <property type="entry name" value="GTP_EFTU_D2"/>
    <property type="match status" value="1"/>
</dbReference>
<keyword evidence="7 9" id="KW-0648">Protein biosynthesis</keyword>
<keyword evidence="8 9" id="KW-0342">GTP-binding</keyword>
<name>A0A397WN82_9ARCH</name>
<dbReference type="PROSITE" id="PS51722">
    <property type="entry name" value="G_TR_2"/>
    <property type="match status" value="1"/>
</dbReference>
<dbReference type="CDD" id="cd03693">
    <property type="entry name" value="EF1_alpha_II"/>
    <property type="match status" value="1"/>
</dbReference>
<dbReference type="PANTHER" id="PTHR23115">
    <property type="entry name" value="TRANSLATION FACTOR"/>
    <property type="match status" value="1"/>
</dbReference>
<dbReference type="GO" id="GO:0003746">
    <property type="term" value="F:translation elongation factor activity"/>
    <property type="evidence" value="ECO:0007669"/>
    <property type="project" value="UniProtKB-UniRule"/>
</dbReference>
<keyword evidence="6 9" id="KW-0460">Magnesium</keyword>
<proteinExistence type="inferred from homology"/>
<organism evidence="11 12">
    <name type="scientific">Candidatus Nanoclepta minutus</name>
    <dbReference type="NCBI Taxonomy" id="1940235"/>
    <lineage>
        <taxon>Archaea</taxon>
        <taxon>Nanobdellota</taxon>
        <taxon>Candidatus Nanoclepta</taxon>
    </lineage>
</organism>
<dbReference type="Pfam" id="PF22594">
    <property type="entry name" value="GTP-eEF1A_C"/>
    <property type="match status" value="1"/>
</dbReference>
<dbReference type="InterPro" id="IPR027417">
    <property type="entry name" value="P-loop_NTPase"/>
</dbReference>
<dbReference type="GO" id="GO:0005525">
    <property type="term" value="F:GTP binding"/>
    <property type="evidence" value="ECO:0007669"/>
    <property type="project" value="UniProtKB-UniRule"/>
</dbReference>
<reference evidence="11 12" key="1">
    <citation type="journal article" date="2018" name="Syst. Appl. Microbiol.">
        <title>A new symbiotic nanoarchaeote (Candidatus Nanoclepta minutus) and its host (Zestosphaera tikiterensis gen. nov., sp. nov.) from a New Zealand hot spring.</title>
        <authorList>
            <person name="St John E."/>
            <person name="Liu Y."/>
            <person name="Podar M."/>
            <person name="Stott M.B."/>
            <person name="Meneghin J."/>
            <person name="Chen Z."/>
            <person name="Lagutin K."/>
            <person name="Mitchell K."/>
            <person name="Reysenbach A.L."/>
        </authorList>
    </citation>
    <scope>NUCLEOTIDE SEQUENCE [LARGE SCALE GENOMIC DNA]</scope>
    <source>
        <strain evidence="11">NZ3</strain>
    </source>
</reference>
<dbReference type="Pfam" id="PF00009">
    <property type="entry name" value="GTP_EFTU"/>
    <property type="match status" value="1"/>
</dbReference>
<dbReference type="Proteomes" id="UP000266622">
    <property type="component" value="Unassembled WGS sequence"/>
</dbReference>
<evidence type="ECO:0000256" key="3">
    <source>
        <dbReference type="ARBA" id="ARBA00022723"/>
    </source>
</evidence>
<sequence length="444" mass="49343">MPRQKPHINVVTIGHVDNGKSTLLGRLLWDLKLIDEKILEQYRQLAKELGKETFEFAFVMDKTKEERERGLTIDPTFYKIETKKYEITFGDLPGHRDFIKNMITGASQADAAVLVVSAKPGETETALGPDGQGREHLLLIRTLGIPQFIVIVNKMDAVNYDQKRFEDVKNMVLNLARQIGYDPNKNIKAIIPVSAYNGDNVASKSSRTPWYTGPTFYEALDLFDEPPRLVDKPLRLPIEDVYSIKGVGIVPVGRVESGKMRPGDRVVILPSKKPNGVVGEVKSIQMHHQDLDEAVAGDNIGFNLKGVEKQDIGRGDLVGKIGEPMPKMVEELTARIVVLWHPSAISVGYAPVVHIHTASVPVKIVEIVSKIDPRTGQEIEKNPQFIKTGDAAIVKIVPLKPLAAERYQDFPNTSLGRFAIRDMGKTIAVGQVLEIKEKKVEIKA</sequence>
<comment type="catalytic activity">
    <reaction evidence="9">
        <text>GTP + H2O = GDP + phosphate + H(+)</text>
        <dbReference type="Rhea" id="RHEA:19669"/>
        <dbReference type="ChEBI" id="CHEBI:15377"/>
        <dbReference type="ChEBI" id="CHEBI:15378"/>
        <dbReference type="ChEBI" id="CHEBI:37565"/>
        <dbReference type="ChEBI" id="CHEBI:43474"/>
        <dbReference type="ChEBI" id="CHEBI:58189"/>
        <dbReference type="EC" id="3.6.5.3"/>
    </reaction>
</comment>
<protein>
    <recommendedName>
        <fullName evidence="9">Elongation factor 1-alpha</fullName>
        <shortName evidence="9">EF-1-alpha</shortName>
        <ecNumber evidence="9">3.6.5.3</ecNumber>
    </recommendedName>
    <alternativeName>
        <fullName evidence="9">Elongation factor Tu</fullName>
        <shortName evidence="9">EF-Tu</shortName>
    </alternativeName>
</protein>
<feature type="binding site" evidence="9">
    <location>
        <begin position="153"/>
        <end position="156"/>
    </location>
    <ligand>
        <name>GTP</name>
        <dbReference type="ChEBI" id="CHEBI:37565"/>
    </ligand>
</feature>
<gene>
    <name evidence="9" type="primary">tuf</name>
    <name evidence="11" type="ORF">BXU00_00260</name>
</gene>
<dbReference type="GO" id="GO:0003924">
    <property type="term" value="F:GTPase activity"/>
    <property type="evidence" value="ECO:0007669"/>
    <property type="project" value="UniProtKB-UniRule"/>
</dbReference>
<evidence type="ECO:0000256" key="6">
    <source>
        <dbReference type="ARBA" id="ARBA00022842"/>
    </source>
</evidence>
<evidence type="ECO:0000256" key="2">
    <source>
        <dbReference type="ARBA" id="ARBA00022490"/>
    </source>
</evidence>
<evidence type="ECO:0000256" key="1">
    <source>
        <dbReference type="ARBA" id="ARBA00004496"/>
    </source>
</evidence>
<feature type="domain" description="Tr-type G" evidence="10">
    <location>
        <begin position="5"/>
        <end position="228"/>
    </location>
</feature>
<evidence type="ECO:0000259" key="10">
    <source>
        <dbReference type="PROSITE" id="PS51722"/>
    </source>
</evidence>
<dbReference type="FunFam" id="2.40.30.10:FF:000005">
    <property type="entry name" value="Elongation factor 1-alpha"/>
    <property type="match status" value="1"/>
</dbReference>
<dbReference type="SUPFAM" id="SSF50465">
    <property type="entry name" value="EF-Tu/eEF-1alpha/eIF2-gamma C-terminal domain"/>
    <property type="match status" value="1"/>
</dbReference>
<comment type="similarity">
    <text evidence="9">Belongs to the TRAFAC class translation factor GTPase superfamily. Classic translation factor GTPase family. EF-Tu/EF-1A subfamily.</text>
</comment>
<comment type="function">
    <text evidence="9">GTP hydrolase that promotes the GTP-dependent binding of aminoacyl-tRNA to the A-site of ribosomes during protein biosynthesis.</text>
</comment>
<dbReference type="GO" id="GO:0005737">
    <property type="term" value="C:cytoplasm"/>
    <property type="evidence" value="ECO:0007669"/>
    <property type="project" value="UniProtKB-SubCell"/>
</dbReference>
<dbReference type="InterPro" id="IPR009001">
    <property type="entry name" value="Transl_elong_EF1A/Init_IF2_C"/>
</dbReference>
<dbReference type="SUPFAM" id="SSF52540">
    <property type="entry name" value="P-loop containing nucleoside triphosphate hydrolases"/>
    <property type="match status" value="1"/>
</dbReference>
<feature type="binding site" evidence="9">
    <location>
        <begin position="91"/>
        <end position="95"/>
    </location>
    <ligand>
        <name>GTP</name>
        <dbReference type="ChEBI" id="CHEBI:37565"/>
    </ligand>
</feature>
<dbReference type="PRINTS" id="PR00315">
    <property type="entry name" value="ELONGATNFCT"/>
</dbReference>
<keyword evidence="2 9" id="KW-0963">Cytoplasm</keyword>
<dbReference type="FunFam" id="2.40.30.10:FF:000020">
    <property type="entry name" value="Translation elongation factor EF-1"/>
    <property type="match status" value="1"/>
</dbReference>
<feature type="binding site" evidence="9">
    <location>
        <position position="21"/>
    </location>
    <ligand>
        <name>Mg(2+)</name>
        <dbReference type="ChEBI" id="CHEBI:18420"/>
    </ligand>
</feature>
<evidence type="ECO:0000313" key="12">
    <source>
        <dbReference type="Proteomes" id="UP000266622"/>
    </source>
</evidence>
<evidence type="ECO:0000313" key="11">
    <source>
        <dbReference type="EMBL" id="RIB35530.1"/>
    </source>
</evidence>
<evidence type="ECO:0000256" key="4">
    <source>
        <dbReference type="ARBA" id="ARBA00022741"/>
    </source>
</evidence>
<dbReference type="SUPFAM" id="SSF50447">
    <property type="entry name" value="Translation proteins"/>
    <property type="match status" value="1"/>
</dbReference>
<keyword evidence="3 9" id="KW-0479">Metal-binding</keyword>
<dbReference type="InterPro" id="IPR000795">
    <property type="entry name" value="T_Tr_GTP-bd_dom"/>
</dbReference>
<dbReference type="AlphaFoldDB" id="A0A397WN82"/>
<keyword evidence="9" id="KW-0378">Hydrolase</keyword>
<dbReference type="Gene3D" id="2.40.30.10">
    <property type="entry name" value="Translation factors"/>
    <property type="match status" value="2"/>
</dbReference>
<dbReference type="InterPro" id="IPR004539">
    <property type="entry name" value="Transl_elong_EF1A_euk/arc"/>
</dbReference>
<dbReference type="InterPro" id="IPR054696">
    <property type="entry name" value="GTP-eEF1A_C"/>
</dbReference>
<evidence type="ECO:0000256" key="8">
    <source>
        <dbReference type="ARBA" id="ARBA00023134"/>
    </source>
</evidence>
<comment type="caution">
    <text evidence="11">The sequence shown here is derived from an EMBL/GenBank/DDBJ whole genome shotgun (WGS) entry which is preliminary data.</text>
</comment>
<dbReference type="InterPro" id="IPR009000">
    <property type="entry name" value="Transl_B-barrel_sf"/>
</dbReference>
<feature type="binding site" evidence="9">
    <location>
        <begin position="14"/>
        <end position="21"/>
    </location>
    <ligand>
        <name>GTP</name>
        <dbReference type="ChEBI" id="CHEBI:37565"/>
    </ligand>
</feature>
<dbReference type="NCBIfam" id="NF008969">
    <property type="entry name" value="PRK12317.1"/>
    <property type="match status" value="1"/>
</dbReference>
<comment type="subcellular location">
    <subcellularLocation>
        <location evidence="1 9">Cytoplasm</location>
    </subcellularLocation>
</comment>
<evidence type="ECO:0000256" key="7">
    <source>
        <dbReference type="ARBA" id="ARBA00022917"/>
    </source>
</evidence>
<evidence type="ECO:0000256" key="9">
    <source>
        <dbReference type="HAMAP-Rule" id="MF_00118"/>
    </source>
</evidence>
<accession>A0A397WN82</accession>
<dbReference type="CDD" id="cd03705">
    <property type="entry name" value="EF1_alpha_III"/>
    <property type="match status" value="1"/>
</dbReference>
<dbReference type="CDD" id="cd01883">
    <property type="entry name" value="EF1_alpha"/>
    <property type="match status" value="1"/>
</dbReference>
<dbReference type="HAMAP" id="MF_00118_A">
    <property type="entry name" value="EF_Tu_A"/>
    <property type="match status" value="1"/>
</dbReference>